<dbReference type="InParanoid" id="A0A1B1YSW4"/>
<dbReference type="RefSeq" id="WP_068803437.1">
    <property type="nucleotide sequence ID" value="NZ_CP014671.1"/>
</dbReference>
<dbReference type="KEGG" id="gbi:PG2T_05985"/>
<gene>
    <name evidence="1" type="ORF">PG2T_05985</name>
</gene>
<dbReference type="AlphaFoldDB" id="A0A1B1YSW4"/>
<accession>A0A1B1YSW4</accession>
<dbReference type="InterPro" id="IPR016142">
    <property type="entry name" value="Citrate_synth-like_lrg_a-sub"/>
</dbReference>
<dbReference type="EMBL" id="CP014671">
    <property type="protein sequence ID" value="ANX03787.1"/>
    <property type="molecule type" value="Genomic_DNA"/>
</dbReference>
<reference evidence="2" key="1">
    <citation type="submission" date="2016-03" db="EMBL/GenBank/DDBJ databases">
        <title>Complete genome sequence of Solimmundus cernigliae, representing a novel lineage of polycyclic aromatic hydrocarbon degraders within the Gammaproteobacteria.</title>
        <authorList>
            <person name="Singleton D.R."/>
            <person name="Dickey A.N."/>
            <person name="Scholl E.H."/>
            <person name="Wright F.A."/>
            <person name="Aitken M.D."/>
        </authorList>
    </citation>
    <scope>NUCLEOTIDE SEQUENCE [LARGE SCALE GENOMIC DNA]</scope>
    <source>
        <strain evidence="2">TR3.2</strain>
    </source>
</reference>
<keyword evidence="1" id="KW-0456">Lyase</keyword>
<sequence length="268" mass="28384">MTAKAEAIHSRIWDEQPEADNPFTAAACYCRGYDVYGELLNKASFVEYLYLLFVGERPTPTQAELLERLAIALANPGPREASVHAAMCAGVGGSPAAAALMAALGVGAGNLGGGHEVRVAMEAWERLGCDLTAWQAFLADPPQAERADIWTPMEHAPGFDPHGVGCAMPVLQTLEVLRTVGAGPHLPWLAMHREALEAAAGAPLALSGVAAAAFRDLGLSAEQGEMLYLLLRLPGAAVHALEQKQYGFRRFPFFHGAVKYVGPGADNA</sequence>
<protein>
    <submittedName>
        <fullName evidence="1">Citryl-CoA lyase</fullName>
    </submittedName>
</protein>
<organism evidence="1 2">
    <name type="scientific">Immundisolibacter cernigliae</name>
    <dbReference type="NCBI Taxonomy" id="1810504"/>
    <lineage>
        <taxon>Bacteria</taxon>
        <taxon>Pseudomonadati</taxon>
        <taxon>Pseudomonadota</taxon>
        <taxon>Gammaproteobacteria</taxon>
        <taxon>Immundisolibacterales</taxon>
        <taxon>Immundisolibacteraceae</taxon>
        <taxon>Immundisolibacter</taxon>
    </lineage>
</organism>
<dbReference type="GO" id="GO:0046912">
    <property type="term" value="F:acyltransferase activity, acyl groups converted into alkyl on transfer"/>
    <property type="evidence" value="ECO:0007669"/>
    <property type="project" value="InterPro"/>
</dbReference>
<proteinExistence type="predicted"/>
<dbReference type="OrthoDB" id="8717683at2"/>
<dbReference type="Proteomes" id="UP000092952">
    <property type="component" value="Chromosome"/>
</dbReference>
<dbReference type="GO" id="GO:0016829">
    <property type="term" value="F:lyase activity"/>
    <property type="evidence" value="ECO:0007669"/>
    <property type="project" value="UniProtKB-KW"/>
</dbReference>
<dbReference type="Gene3D" id="1.10.580.10">
    <property type="entry name" value="Citrate Synthase, domain 1"/>
    <property type="match status" value="1"/>
</dbReference>
<keyword evidence="2" id="KW-1185">Reference proteome</keyword>
<dbReference type="STRING" id="1810504.PG2T_05985"/>
<dbReference type="SUPFAM" id="SSF48256">
    <property type="entry name" value="Citrate synthase"/>
    <property type="match status" value="1"/>
</dbReference>
<name>A0A1B1YSW4_9GAMM</name>
<evidence type="ECO:0000313" key="2">
    <source>
        <dbReference type="Proteomes" id="UP000092952"/>
    </source>
</evidence>
<evidence type="ECO:0000313" key="1">
    <source>
        <dbReference type="EMBL" id="ANX03787.1"/>
    </source>
</evidence>
<dbReference type="InterPro" id="IPR036969">
    <property type="entry name" value="Citrate_synthase_sf"/>
</dbReference>